<organism evidence="2 3">
    <name type="scientific">Potamilus streckersoni</name>
    <dbReference type="NCBI Taxonomy" id="2493646"/>
    <lineage>
        <taxon>Eukaryota</taxon>
        <taxon>Metazoa</taxon>
        <taxon>Spiralia</taxon>
        <taxon>Lophotrochozoa</taxon>
        <taxon>Mollusca</taxon>
        <taxon>Bivalvia</taxon>
        <taxon>Autobranchia</taxon>
        <taxon>Heteroconchia</taxon>
        <taxon>Palaeoheterodonta</taxon>
        <taxon>Unionida</taxon>
        <taxon>Unionoidea</taxon>
        <taxon>Unionidae</taxon>
        <taxon>Ambleminae</taxon>
        <taxon>Lampsilini</taxon>
        <taxon>Potamilus</taxon>
    </lineage>
</organism>
<evidence type="ECO:0000313" key="3">
    <source>
        <dbReference type="Proteomes" id="UP001195483"/>
    </source>
</evidence>
<sequence>MKNDIFRGLKKSDVARYCIQYSRNINKGGKKMSAADEKYLDKYDEYNIEQDKYIHSHHGGKGRTKKETAQQHSSHAEPGGDTRKNMQKLVNNAHKQQEQKQHK</sequence>
<feature type="compositionally biased region" description="Basic residues" evidence="1">
    <location>
        <begin position="55"/>
        <end position="64"/>
    </location>
</feature>
<feature type="region of interest" description="Disordered" evidence="1">
    <location>
        <begin position="52"/>
        <end position="103"/>
    </location>
</feature>
<reference evidence="2" key="3">
    <citation type="submission" date="2023-05" db="EMBL/GenBank/DDBJ databases">
        <authorList>
            <person name="Smith C.H."/>
        </authorList>
    </citation>
    <scope>NUCLEOTIDE SEQUENCE</scope>
    <source>
        <strain evidence="2">CHS0354</strain>
        <tissue evidence="2">Mantle</tissue>
    </source>
</reference>
<reference evidence="2" key="1">
    <citation type="journal article" date="2021" name="Genome Biol. Evol.">
        <title>A High-Quality Reference Genome for a Parasitic Bivalve with Doubly Uniparental Inheritance (Bivalvia: Unionida).</title>
        <authorList>
            <person name="Smith C.H."/>
        </authorList>
    </citation>
    <scope>NUCLEOTIDE SEQUENCE</scope>
    <source>
        <strain evidence="2">CHS0354</strain>
    </source>
</reference>
<name>A0AAE0W1B6_9BIVA</name>
<evidence type="ECO:0000313" key="2">
    <source>
        <dbReference type="EMBL" id="KAK3596807.1"/>
    </source>
</evidence>
<reference evidence="2" key="2">
    <citation type="journal article" date="2021" name="Genome Biol. Evol.">
        <title>Developing a high-quality reference genome for a parasitic bivalve with doubly uniparental inheritance (Bivalvia: Unionida).</title>
        <authorList>
            <person name="Smith C.H."/>
        </authorList>
    </citation>
    <scope>NUCLEOTIDE SEQUENCE</scope>
    <source>
        <strain evidence="2">CHS0354</strain>
        <tissue evidence="2">Mantle</tissue>
    </source>
</reference>
<proteinExistence type="predicted"/>
<dbReference type="GO" id="GO:0006357">
    <property type="term" value="P:regulation of transcription by RNA polymerase II"/>
    <property type="evidence" value="ECO:0007669"/>
    <property type="project" value="TreeGrafter"/>
</dbReference>
<dbReference type="EMBL" id="JAEAOA010002144">
    <property type="protein sequence ID" value="KAK3596807.1"/>
    <property type="molecule type" value="Genomic_DNA"/>
</dbReference>
<dbReference type="GO" id="GO:0045786">
    <property type="term" value="P:negative regulation of cell cycle"/>
    <property type="evidence" value="ECO:0007669"/>
    <property type="project" value="TreeGrafter"/>
</dbReference>
<gene>
    <name evidence="2" type="ORF">CHS0354_036647</name>
</gene>
<accession>A0AAE0W1B6</accession>
<dbReference type="GO" id="GO:0005634">
    <property type="term" value="C:nucleus"/>
    <property type="evidence" value="ECO:0007669"/>
    <property type="project" value="TreeGrafter"/>
</dbReference>
<dbReference type="GO" id="GO:0008285">
    <property type="term" value="P:negative regulation of cell population proliferation"/>
    <property type="evidence" value="ECO:0007669"/>
    <property type="project" value="TreeGrafter"/>
</dbReference>
<feature type="compositionally biased region" description="Basic and acidic residues" evidence="1">
    <location>
        <begin position="65"/>
        <end position="84"/>
    </location>
</feature>
<dbReference type="Proteomes" id="UP001195483">
    <property type="component" value="Unassembled WGS sequence"/>
</dbReference>
<dbReference type="Pfam" id="PF10195">
    <property type="entry name" value="Phospho_p8"/>
    <property type="match status" value="1"/>
</dbReference>
<dbReference type="PANTHER" id="PTHR17149:SF4">
    <property type="entry name" value="RH17958P"/>
    <property type="match status" value="1"/>
</dbReference>
<evidence type="ECO:0000256" key="1">
    <source>
        <dbReference type="SAM" id="MobiDB-lite"/>
    </source>
</evidence>
<protein>
    <submittedName>
        <fullName evidence="2">Uncharacterized protein</fullName>
    </submittedName>
</protein>
<comment type="caution">
    <text evidence="2">The sequence shown here is derived from an EMBL/GenBank/DDBJ whole genome shotgun (WGS) entry which is preliminary data.</text>
</comment>
<keyword evidence="3" id="KW-1185">Reference proteome</keyword>
<dbReference type="PANTHER" id="PTHR17149">
    <property type="entry name" value="NUCLEAR PROTEIN 1 AND 2"/>
    <property type="match status" value="1"/>
</dbReference>
<dbReference type="AlphaFoldDB" id="A0AAE0W1B6"/>
<dbReference type="InterPro" id="IPR018792">
    <property type="entry name" value="NUPR1-like"/>
</dbReference>